<dbReference type="NCBIfam" id="NF003603">
    <property type="entry name" value="PRK05257.1-1"/>
    <property type="match status" value="1"/>
</dbReference>
<evidence type="ECO:0000256" key="3">
    <source>
        <dbReference type="ARBA" id="ARBA00005012"/>
    </source>
</evidence>
<comment type="caution">
    <text evidence="9">The sequence shown here is derived from an EMBL/GenBank/DDBJ whole genome shotgun (WGS) entry which is preliminary data.</text>
</comment>
<dbReference type="STRING" id="554083.BKD30_01715"/>
<protein>
    <recommendedName>
        <fullName evidence="8">Probable malate:quinone oxidoreductase</fullName>
        <ecNumber evidence="8">1.1.5.4</ecNumber>
    </recommendedName>
    <alternativeName>
        <fullName evidence="8">MQO</fullName>
    </alternativeName>
    <alternativeName>
        <fullName evidence="8">Malate dehydrogenase [quinone]</fullName>
    </alternativeName>
</protein>
<dbReference type="Pfam" id="PF06039">
    <property type="entry name" value="Mqo"/>
    <property type="match status" value="1"/>
</dbReference>
<dbReference type="GO" id="GO:0006099">
    <property type="term" value="P:tricarboxylic acid cycle"/>
    <property type="evidence" value="ECO:0007669"/>
    <property type="project" value="UniProtKB-UniRule"/>
</dbReference>
<gene>
    <name evidence="8" type="primary">mqo</name>
    <name evidence="9" type="ORF">BKD30_01715</name>
</gene>
<dbReference type="InterPro" id="IPR036188">
    <property type="entry name" value="FAD/NAD-bd_sf"/>
</dbReference>
<comment type="catalytic activity">
    <reaction evidence="1 8">
        <text>(S)-malate + a quinone = a quinol + oxaloacetate</text>
        <dbReference type="Rhea" id="RHEA:46012"/>
        <dbReference type="ChEBI" id="CHEBI:15589"/>
        <dbReference type="ChEBI" id="CHEBI:16452"/>
        <dbReference type="ChEBI" id="CHEBI:24646"/>
        <dbReference type="ChEBI" id="CHEBI:132124"/>
        <dbReference type="EC" id="1.1.5.4"/>
    </reaction>
</comment>
<dbReference type="NCBIfam" id="TIGR01320">
    <property type="entry name" value="mal_quin_oxido"/>
    <property type="match status" value="1"/>
</dbReference>
<name>A0A1R1LLB6_9MICC</name>
<proteinExistence type="inferred from homology"/>
<dbReference type="NCBIfam" id="NF003610">
    <property type="entry name" value="PRK05257.3-1"/>
    <property type="match status" value="1"/>
</dbReference>
<dbReference type="NCBIfam" id="NF003611">
    <property type="entry name" value="PRK05257.3-2"/>
    <property type="match status" value="1"/>
</dbReference>
<evidence type="ECO:0000256" key="6">
    <source>
        <dbReference type="ARBA" id="ARBA00022827"/>
    </source>
</evidence>
<dbReference type="AlphaFoldDB" id="A0A1R1LLB6"/>
<organism evidence="9 10">
    <name type="scientific">Tersicoccus phoenicis</name>
    <dbReference type="NCBI Taxonomy" id="554083"/>
    <lineage>
        <taxon>Bacteria</taxon>
        <taxon>Bacillati</taxon>
        <taxon>Actinomycetota</taxon>
        <taxon>Actinomycetes</taxon>
        <taxon>Micrococcales</taxon>
        <taxon>Micrococcaceae</taxon>
        <taxon>Tersicoccus</taxon>
    </lineage>
</organism>
<evidence type="ECO:0000313" key="10">
    <source>
        <dbReference type="Proteomes" id="UP000187085"/>
    </source>
</evidence>
<dbReference type="NCBIfam" id="NF009875">
    <property type="entry name" value="PRK13339.1"/>
    <property type="match status" value="1"/>
</dbReference>
<evidence type="ECO:0000256" key="7">
    <source>
        <dbReference type="ARBA" id="ARBA00023002"/>
    </source>
</evidence>
<evidence type="ECO:0000256" key="5">
    <source>
        <dbReference type="ARBA" id="ARBA00022630"/>
    </source>
</evidence>
<dbReference type="PANTHER" id="PTHR43104:SF2">
    <property type="entry name" value="L-2-HYDROXYGLUTARATE DEHYDROGENASE, MITOCHONDRIAL"/>
    <property type="match status" value="1"/>
</dbReference>
<dbReference type="NCBIfam" id="NF003606">
    <property type="entry name" value="PRK05257.2-1"/>
    <property type="match status" value="1"/>
</dbReference>
<keyword evidence="5 8" id="KW-0285">Flavoprotein</keyword>
<dbReference type="PANTHER" id="PTHR43104">
    <property type="entry name" value="L-2-HYDROXYGLUTARATE DEHYDROGENASE, MITOCHONDRIAL"/>
    <property type="match status" value="1"/>
</dbReference>
<keyword evidence="10" id="KW-1185">Reference proteome</keyword>
<reference evidence="9 10" key="1">
    <citation type="submission" date="2016-12" db="EMBL/GenBank/DDBJ databases">
        <title>Draft genome of Tersicoccus phoenicis 1P05MA.</title>
        <authorList>
            <person name="Nakajima Y."/>
            <person name="Yoshizawa S."/>
            <person name="Nakamura K."/>
            <person name="Ogura Y."/>
            <person name="Hayashi T."/>
            <person name="Kogure K."/>
        </authorList>
    </citation>
    <scope>NUCLEOTIDE SEQUENCE [LARGE SCALE GENOMIC DNA]</scope>
    <source>
        <strain evidence="9 10">1p05MA</strain>
    </source>
</reference>
<evidence type="ECO:0000256" key="1">
    <source>
        <dbReference type="ARBA" id="ARBA00001139"/>
    </source>
</evidence>
<keyword evidence="4 8" id="KW-0816">Tricarboxylic acid cycle</keyword>
<keyword evidence="6 8" id="KW-0274">FAD</keyword>
<comment type="pathway">
    <text evidence="3 8">Carbohydrate metabolism; tricarboxylic acid cycle; oxaloacetate from (S)-malate (quinone route): step 1/1.</text>
</comment>
<dbReference type="UniPathway" id="UPA00223">
    <property type="reaction ID" value="UER01008"/>
</dbReference>
<dbReference type="GO" id="GO:0047545">
    <property type="term" value="F:(S)-2-hydroxyglutarate dehydrogenase activity"/>
    <property type="evidence" value="ECO:0007669"/>
    <property type="project" value="TreeGrafter"/>
</dbReference>
<evidence type="ECO:0000256" key="4">
    <source>
        <dbReference type="ARBA" id="ARBA00022532"/>
    </source>
</evidence>
<dbReference type="HAMAP" id="MF_00212">
    <property type="entry name" value="MQO"/>
    <property type="match status" value="1"/>
</dbReference>
<evidence type="ECO:0000256" key="2">
    <source>
        <dbReference type="ARBA" id="ARBA00001974"/>
    </source>
</evidence>
<accession>A0A1R1LLB6</accession>
<comment type="cofactor">
    <cofactor evidence="2 8">
        <name>FAD</name>
        <dbReference type="ChEBI" id="CHEBI:57692"/>
    </cofactor>
</comment>
<dbReference type="EMBL" id="MRDE01000009">
    <property type="protein sequence ID" value="OMH28266.1"/>
    <property type="molecule type" value="Genomic_DNA"/>
</dbReference>
<sequence>MTGGPGTEKADVVLIGAGVMSATMGTMVQQLEPTWTVRMFERLDRAGSESSDPWNNAGTGHSALCELNYTPLAKDGSVSPDKALVINEQFQLSRQFWSHLLDQGVLHDPKSFINPVAHMSLVFGDDHARYLRTRYEALKPNKLFETIEHSEDPAVIAQWAPLTMAGRDPAERVAASRVVGGTDVNFGELSRQLTAKLADNGAEVAYGHEVTDITRGTNGRWQVSVKNRLTGERTTVDARFVFVGAGGGALHLLQRSGIPEGRGLAGFPVSGEFLRCTDPAIANQQNAKVYGQASVGAPPMSVPHLDTRFADGQRSLLFGPYAGFSTKFLKSGTYLDLPLSIRTNNIIPMLAVAKDNLDLTKYLVTEVLKSRSAKDESLRQFYPDADPASWELITAGQRVQVIKKDAKRGGVLQFGTELVTSSDGSIAALLGASPGASTATAIMVDLLKRCFPAYADRWTPKLTEMMPSYGQKLNDNPQLADEVLEATNRALALI</sequence>
<dbReference type="EC" id="1.1.5.4" evidence="8"/>
<dbReference type="Gene3D" id="3.50.50.60">
    <property type="entry name" value="FAD/NAD(P)-binding domain"/>
    <property type="match status" value="1"/>
</dbReference>
<evidence type="ECO:0000256" key="8">
    <source>
        <dbReference type="HAMAP-Rule" id="MF_00212"/>
    </source>
</evidence>
<comment type="similarity">
    <text evidence="8">Belongs to the MQO family.</text>
</comment>
<dbReference type="OrthoDB" id="9763983at2"/>
<dbReference type="Proteomes" id="UP000187085">
    <property type="component" value="Unassembled WGS sequence"/>
</dbReference>
<dbReference type="InterPro" id="IPR006231">
    <property type="entry name" value="MQO"/>
</dbReference>
<dbReference type="GO" id="GO:0008924">
    <property type="term" value="F:L-malate dehydrogenase (quinone) activity"/>
    <property type="evidence" value="ECO:0007669"/>
    <property type="project" value="UniProtKB-UniRule"/>
</dbReference>
<evidence type="ECO:0000313" key="9">
    <source>
        <dbReference type="EMBL" id="OMH28266.1"/>
    </source>
</evidence>
<dbReference type="SUPFAM" id="SSF51905">
    <property type="entry name" value="FAD/NAD(P)-binding domain"/>
    <property type="match status" value="1"/>
</dbReference>
<keyword evidence="7 8" id="KW-0560">Oxidoreductase</keyword>
<dbReference type="RefSeq" id="WP_076701139.1">
    <property type="nucleotide sequence ID" value="NZ_MRDE01000009.1"/>
</dbReference>
<dbReference type="Gene3D" id="3.30.9.10">
    <property type="entry name" value="D-Amino Acid Oxidase, subunit A, domain 2"/>
    <property type="match status" value="1"/>
</dbReference>
<dbReference type="NCBIfam" id="NF003605">
    <property type="entry name" value="PRK05257.1-4"/>
    <property type="match status" value="1"/>
</dbReference>
<dbReference type="NCBIfam" id="NF003609">
    <property type="entry name" value="PRK05257.2-5"/>
    <property type="match status" value="1"/>
</dbReference>